<reference evidence="2" key="1">
    <citation type="submission" date="2020-08" db="EMBL/GenBank/DDBJ databases">
        <title>Multicomponent nature underlies the extraordinary mechanical properties of spider dragline silk.</title>
        <authorList>
            <person name="Kono N."/>
            <person name="Nakamura H."/>
            <person name="Mori M."/>
            <person name="Yoshida Y."/>
            <person name="Ohtoshi R."/>
            <person name="Malay A.D."/>
            <person name="Moran D.A.P."/>
            <person name="Tomita M."/>
            <person name="Numata K."/>
            <person name="Arakawa K."/>
        </authorList>
    </citation>
    <scope>NUCLEOTIDE SEQUENCE</scope>
</reference>
<proteinExistence type="predicted"/>
<keyword evidence="3" id="KW-1185">Reference proteome</keyword>
<dbReference type="AlphaFoldDB" id="A0A8X6TE84"/>
<feature type="compositionally biased region" description="Basic residues" evidence="1">
    <location>
        <begin position="1"/>
        <end position="15"/>
    </location>
</feature>
<evidence type="ECO:0000313" key="2">
    <source>
        <dbReference type="EMBL" id="GFS98746.1"/>
    </source>
</evidence>
<accession>A0A8X6TE84</accession>
<comment type="caution">
    <text evidence="2">The sequence shown here is derived from an EMBL/GenBank/DDBJ whole genome shotgun (WGS) entry which is preliminary data.</text>
</comment>
<feature type="compositionally biased region" description="Polar residues" evidence="1">
    <location>
        <begin position="19"/>
        <end position="30"/>
    </location>
</feature>
<dbReference type="Proteomes" id="UP000887013">
    <property type="component" value="Unassembled WGS sequence"/>
</dbReference>
<sequence>MRVLKRSKARAVIRKLKSESTPPNDHQPTVRSDLEKTFREKFPDLPVFNHSSSSSAGSSLDYDFLVNQLQAPTTGPPTITSFPKRDYSLIDSSQVAVLTFVISAVTPQKVTKL</sequence>
<gene>
    <name evidence="2" type="ORF">NPIL_78221</name>
</gene>
<dbReference type="EMBL" id="BMAW01006420">
    <property type="protein sequence ID" value="GFS98746.1"/>
    <property type="molecule type" value="Genomic_DNA"/>
</dbReference>
<name>A0A8X6TE84_NEPPI</name>
<organism evidence="2 3">
    <name type="scientific">Nephila pilipes</name>
    <name type="common">Giant wood spider</name>
    <name type="synonym">Nephila maculata</name>
    <dbReference type="NCBI Taxonomy" id="299642"/>
    <lineage>
        <taxon>Eukaryota</taxon>
        <taxon>Metazoa</taxon>
        <taxon>Ecdysozoa</taxon>
        <taxon>Arthropoda</taxon>
        <taxon>Chelicerata</taxon>
        <taxon>Arachnida</taxon>
        <taxon>Araneae</taxon>
        <taxon>Araneomorphae</taxon>
        <taxon>Entelegynae</taxon>
        <taxon>Araneoidea</taxon>
        <taxon>Nephilidae</taxon>
        <taxon>Nephila</taxon>
    </lineage>
</organism>
<evidence type="ECO:0000313" key="3">
    <source>
        <dbReference type="Proteomes" id="UP000887013"/>
    </source>
</evidence>
<evidence type="ECO:0000256" key="1">
    <source>
        <dbReference type="SAM" id="MobiDB-lite"/>
    </source>
</evidence>
<protein>
    <submittedName>
        <fullName evidence="2">Uncharacterized protein</fullName>
    </submittedName>
</protein>
<feature type="region of interest" description="Disordered" evidence="1">
    <location>
        <begin position="1"/>
        <end position="31"/>
    </location>
</feature>